<dbReference type="InterPro" id="IPR023346">
    <property type="entry name" value="Lysozyme-like_dom_sf"/>
</dbReference>
<protein>
    <recommendedName>
        <fullName evidence="10">peptidoglycan glycosyltransferase</fullName>
        <ecNumber evidence="10">2.4.99.28</ecNumber>
    </recommendedName>
</protein>
<feature type="region of interest" description="Disordered" evidence="12">
    <location>
        <begin position="681"/>
        <end position="746"/>
    </location>
</feature>
<organism evidence="16 17">
    <name type="scientific">Aquamicrobium terrae</name>
    <dbReference type="NCBI Taxonomy" id="1324945"/>
    <lineage>
        <taxon>Bacteria</taxon>
        <taxon>Pseudomonadati</taxon>
        <taxon>Pseudomonadota</taxon>
        <taxon>Alphaproteobacteria</taxon>
        <taxon>Hyphomicrobiales</taxon>
        <taxon>Phyllobacteriaceae</taxon>
        <taxon>Aquamicrobium</taxon>
    </lineage>
</organism>
<dbReference type="InterPro" id="IPR012338">
    <property type="entry name" value="Beta-lactam/transpept-like"/>
</dbReference>
<accession>A0ABV2N469</accession>
<evidence type="ECO:0000256" key="2">
    <source>
        <dbReference type="ARBA" id="ARBA00007090"/>
    </source>
</evidence>
<comment type="caution">
    <text evidence="16">The sequence shown here is derived from an EMBL/GenBank/DDBJ whole genome shotgun (WGS) entry which is preliminary data.</text>
</comment>
<name>A0ABV2N469_9HYPH</name>
<keyword evidence="13" id="KW-0472">Membrane</keyword>
<keyword evidence="6 16" id="KW-0328">Glycosyltransferase</keyword>
<feature type="region of interest" description="Disordered" evidence="12">
    <location>
        <begin position="1"/>
        <end position="60"/>
    </location>
</feature>
<comment type="pathway">
    <text evidence="1">Cell wall biogenesis; peptidoglycan biosynthesis.</text>
</comment>
<evidence type="ECO:0000313" key="17">
    <source>
        <dbReference type="Proteomes" id="UP001549076"/>
    </source>
</evidence>
<keyword evidence="17" id="KW-1185">Reference proteome</keyword>
<reference evidence="16 17" key="1">
    <citation type="submission" date="2024-06" db="EMBL/GenBank/DDBJ databases">
        <title>Genomic Encyclopedia of Type Strains, Phase IV (KMG-IV): sequencing the most valuable type-strain genomes for metagenomic binning, comparative biology and taxonomic classification.</title>
        <authorList>
            <person name="Goeker M."/>
        </authorList>
    </citation>
    <scope>NUCLEOTIDE SEQUENCE [LARGE SCALE GENOMIC DNA]</scope>
    <source>
        <strain evidence="16 17">DSM 27865</strain>
    </source>
</reference>
<dbReference type="GO" id="GO:0016787">
    <property type="term" value="F:hydrolase activity"/>
    <property type="evidence" value="ECO:0007669"/>
    <property type="project" value="UniProtKB-KW"/>
</dbReference>
<dbReference type="NCBIfam" id="TIGR02074">
    <property type="entry name" value="PBP_1a_fam"/>
    <property type="match status" value="1"/>
</dbReference>
<keyword evidence="13" id="KW-0812">Transmembrane</keyword>
<dbReference type="Pfam" id="PF00912">
    <property type="entry name" value="Transgly"/>
    <property type="match status" value="1"/>
</dbReference>
<evidence type="ECO:0000256" key="10">
    <source>
        <dbReference type="ARBA" id="ARBA00044770"/>
    </source>
</evidence>
<evidence type="ECO:0000256" key="3">
    <source>
        <dbReference type="ARBA" id="ARBA00007739"/>
    </source>
</evidence>
<evidence type="ECO:0000256" key="6">
    <source>
        <dbReference type="ARBA" id="ARBA00022676"/>
    </source>
</evidence>
<feature type="compositionally biased region" description="Basic and acidic residues" evidence="12">
    <location>
        <begin position="8"/>
        <end position="18"/>
    </location>
</feature>
<dbReference type="Pfam" id="PF00905">
    <property type="entry name" value="Transpeptidase"/>
    <property type="match status" value="1"/>
</dbReference>
<dbReference type="PANTHER" id="PTHR32282">
    <property type="entry name" value="BINDING PROTEIN TRANSPEPTIDASE, PUTATIVE-RELATED"/>
    <property type="match status" value="1"/>
</dbReference>
<dbReference type="EC" id="2.4.99.28" evidence="10"/>
<dbReference type="SUPFAM" id="SSF56601">
    <property type="entry name" value="beta-lactamase/transpeptidase-like"/>
    <property type="match status" value="1"/>
</dbReference>
<keyword evidence="9" id="KW-0511">Multifunctional enzyme</keyword>
<dbReference type="InterPro" id="IPR036950">
    <property type="entry name" value="PBP_transglycosylase"/>
</dbReference>
<feature type="domain" description="Glycosyl transferase family 51" evidence="15">
    <location>
        <begin position="132"/>
        <end position="297"/>
    </location>
</feature>
<feature type="domain" description="Penicillin-binding protein transpeptidase" evidence="14">
    <location>
        <begin position="388"/>
        <end position="612"/>
    </location>
</feature>
<keyword evidence="13" id="KW-1133">Transmembrane helix</keyword>
<proteinExistence type="inferred from homology"/>
<dbReference type="RefSeq" id="WP_354197534.1">
    <property type="nucleotide sequence ID" value="NZ_JBEPML010000015.1"/>
</dbReference>
<dbReference type="Proteomes" id="UP001549076">
    <property type="component" value="Unassembled WGS sequence"/>
</dbReference>
<comment type="catalytic activity">
    <reaction evidence="11">
        <text>[GlcNAc-(1-&gt;4)-Mur2Ac(oyl-L-Ala-gamma-D-Glu-L-Lys-D-Ala-D-Ala)](n)-di-trans,octa-cis-undecaprenyl diphosphate + beta-D-GlcNAc-(1-&gt;4)-Mur2Ac(oyl-L-Ala-gamma-D-Glu-L-Lys-D-Ala-D-Ala)-di-trans,octa-cis-undecaprenyl diphosphate = [GlcNAc-(1-&gt;4)-Mur2Ac(oyl-L-Ala-gamma-D-Glu-L-Lys-D-Ala-D-Ala)](n+1)-di-trans,octa-cis-undecaprenyl diphosphate + di-trans,octa-cis-undecaprenyl diphosphate + H(+)</text>
        <dbReference type="Rhea" id="RHEA:23708"/>
        <dbReference type="Rhea" id="RHEA-COMP:9602"/>
        <dbReference type="Rhea" id="RHEA-COMP:9603"/>
        <dbReference type="ChEBI" id="CHEBI:15378"/>
        <dbReference type="ChEBI" id="CHEBI:58405"/>
        <dbReference type="ChEBI" id="CHEBI:60033"/>
        <dbReference type="ChEBI" id="CHEBI:78435"/>
        <dbReference type="EC" id="2.4.99.28"/>
    </reaction>
</comment>
<dbReference type="Gene3D" id="1.10.3810.10">
    <property type="entry name" value="Biosynthetic peptidoglycan transglycosylase-like"/>
    <property type="match status" value="1"/>
</dbReference>
<dbReference type="GO" id="GO:0016757">
    <property type="term" value="F:glycosyltransferase activity"/>
    <property type="evidence" value="ECO:0007669"/>
    <property type="project" value="UniProtKB-KW"/>
</dbReference>
<evidence type="ECO:0000256" key="11">
    <source>
        <dbReference type="ARBA" id="ARBA00049902"/>
    </source>
</evidence>
<evidence type="ECO:0000256" key="9">
    <source>
        <dbReference type="ARBA" id="ARBA00023268"/>
    </source>
</evidence>
<evidence type="ECO:0000256" key="12">
    <source>
        <dbReference type="SAM" id="MobiDB-lite"/>
    </source>
</evidence>
<keyword evidence="8 16" id="KW-0378">Hydrolase</keyword>
<keyword evidence="4" id="KW-0121">Carboxypeptidase</keyword>
<evidence type="ECO:0000259" key="14">
    <source>
        <dbReference type="Pfam" id="PF00905"/>
    </source>
</evidence>
<evidence type="ECO:0000256" key="13">
    <source>
        <dbReference type="SAM" id="Phobius"/>
    </source>
</evidence>
<feature type="transmembrane region" description="Helical" evidence="13">
    <location>
        <begin position="74"/>
        <end position="98"/>
    </location>
</feature>
<dbReference type="PANTHER" id="PTHR32282:SF33">
    <property type="entry name" value="PEPTIDOGLYCAN GLYCOSYLTRANSFERASE"/>
    <property type="match status" value="1"/>
</dbReference>
<feature type="compositionally biased region" description="Pro residues" evidence="12">
    <location>
        <begin position="692"/>
        <end position="707"/>
    </location>
</feature>
<dbReference type="SUPFAM" id="SSF53955">
    <property type="entry name" value="Lysozyme-like"/>
    <property type="match status" value="1"/>
</dbReference>
<dbReference type="InterPro" id="IPR001460">
    <property type="entry name" value="PCN-bd_Tpept"/>
</dbReference>
<dbReference type="EMBL" id="JBEPML010000015">
    <property type="protein sequence ID" value="MET3793559.1"/>
    <property type="molecule type" value="Genomic_DNA"/>
</dbReference>
<keyword evidence="5" id="KW-0645">Protease</keyword>
<evidence type="ECO:0000313" key="16">
    <source>
        <dbReference type="EMBL" id="MET3793559.1"/>
    </source>
</evidence>
<dbReference type="Gene3D" id="3.40.710.10">
    <property type="entry name" value="DD-peptidase/beta-lactamase superfamily"/>
    <property type="match status" value="1"/>
</dbReference>
<evidence type="ECO:0000256" key="1">
    <source>
        <dbReference type="ARBA" id="ARBA00004752"/>
    </source>
</evidence>
<comment type="similarity">
    <text evidence="3">In the N-terminal section; belongs to the glycosyltransferase 51 family.</text>
</comment>
<evidence type="ECO:0000256" key="7">
    <source>
        <dbReference type="ARBA" id="ARBA00022679"/>
    </source>
</evidence>
<evidence type="ECO:0000259" key="15">
    <source>
        <dbReference type="Pfam" id="PF00912"/>
    </source>
</evidence>
<gene>
    <name evidence="16" type="ORF">ABID37_003787</name>
</gene>
<dbReference type="InterPro" id="IPR001264">
    <property type="entry name" value="Glyco_trans_51"/>
</dbReference>
<comment type="similarity">
    <text evidence="2">In the C-terminal section; belongs to the transpeptidase family.</text>
</comment>
<keyword evidence="7 16" id="KW-0808">Transferase</keyword>
<evidence type="ECO:0000256" key="4">
    <source>
        <dbReference type="ARBA" id="ARBA00022645"/>
    </source>
</evidence>
<dbReference type="InterPro" id="IPR050396">
    <property type="entry name" value="Glycosyltr_51/Transpeptidase"/>
</dbReference>
<sequence length="755" mass="80699">MANRKNRRIEPSFDEPARDASVAGFAVHEEDRVVPSSRKSRSRKPANARRSGGGRTVRGGRRKRRGLFGLLTRLVYWGFVLAIWGGIAAAGMVVYYGAKMPAATTWSIPDRAPNIKLVSVDGRLIANRGMSGGEAVRLSEMSAYIPKAVIAIEDRRFYSHFGFDPIGLARAMVTNIMHGRFTQGGSTLTQQLAKNLFLKPDRTLERKVQEVLLALWLEHKHTKDEILAMYLNRVYFGSGAYGVEAASRRYFGKSARDVSLSEAALLAGLLKAPSRLSPARDPKAAEERSQLVLAAMQDEGLVSSREVAHAMSAPAARVPSYWTGSENYVADTVMEELPALIGEVQGDIIVDTTIDLDLQKLAERSIRRLIDENGKTLDVSQGALVSIDNSGAVRAMVGGYDYSTSQFDRASEARRQPGSAFKPFVYAAALEAGRTPDSVRNDAPIQIGKWKPVNYGGKYYGKVTLATALAKSLNSVAAQLTMEVGPEAVIEVANRMGIQSDLQKNVSISLGTSEVTPLELTAAYVPFANGGYRPQVHFVRRVTTVKGKVLYEYNGGSAPRVLKPEIVGMMNAMMAGTVEAGTARKAAFAWPSAGKTGTSQNSRDAWFVGYTANLTTGVWFGNDDARPMKKVTGGALPAQAWHEFMVAAHEGVPVARLPGGWQPGWQPSQPAPVQDAPIAMPPAAVGRSANPAPQPAAPAPAAVPRPSVPVAGGGRPAMPSDGGSTASIKRPVPPGDVGGPMKKGTTSILDILTGG</sequence>
<evidence type="ECO:0000256" key="5">
    <source>
        <dbReference type="ARBA" id="ARBA00022670"/>
    </source>
</evidence>
<feature type="compositionally biased region" description="Basic residues" evidence="12">
    <location>
        <begin position="38"/>
        <end position="47"/>
    </location>
</feature>
<evidence type="ECO:0000256" key="8">
    <source>
        <dbReference type="ARBA" id="ARBA00022801"/>
    </source>
</evidence>